<reference evidence="2 3" key="1">
    <citation type="submission" date="2019-03" db="EMBL/GenBank/DDBJ databases">
        <title>Diversity of the mouse oral microbiome.</title>
        <authorList>
            <person name="Joseph S."/>
            <person name="Aduse-Opoku J."/>
            <person name="Curtis M."/>
            <person name="Wade W."/>
            <person name="Hashim A."/>
        </authorList>
    </citation>
    <scope>NUCLEOTIDE SEQUENCE [LARGE SCALE GENOMIC DNA]</scope>
    <source>
        <strain evidence="3">irhom_31</strain>
    </source>
</reference>
<keyword evidence="1" id="KW-0812">Transmembrane</keyword>
<evidence type="ECO:0000313" key="3">
    <source>
        <dbReference type="Proteomes" id="UP000297951"/>
    </source>
</evidence>
<dbReference type="OrthoDB" id="9830980at2"/>
<evidence type="ECO:0000313" key="2">
    <source>
        <dbReference type="EMBL" id="TFU24420.1"/>
    </source>
</evidence>
<keyword evidence="1" id="KW-1133">Transmembrane helix</keyword>
<comment type="caution">
    <text evidence="2">The sequence shown here is derived from an EMBL/GenBank/DDBJ whole genome shotgun (WGS) entry which is preliminary data.</text>
</comment>
<feature type="transmembrane region" description="Helical" evidence="1">
    <location>
        <begin position="38"/>
        <end position="57"/>
    </location>
</feature>
<dbReference type="AlphaFoldDB" id="A0A4Y9F8N5"/>
<proteinExistence type="predicted"/>
<dbReference type="STRING" id="85336.A7979_07185"/>
<feature type="transmembrane region" description="Helical" evidence="1">
    <location>
        <begin position="12"/>
        <end position="32"/>
    </location>
</feature>
<protein>
    <submittedName>
        <fullName evidence="2">Uncharacterized protein</fullName>
    </submittedName>
</protein>
<feature type="transmembrane region" description="Helical" evidence="1">
    <location>
        <begin position="69"/>
        <end position="90"/>
    </location>
</feature>
<organism evidence="2 3">
    <name type="scientific">Rothia nasimurium</name>
    <dbReference type="NCBI Taxonomy" id="85336"/>
    <lineage>
        <taxon>Bacteria</taxon>
        <taxon>Bacillati</taxon>
        <taxon>Actinomycetota</taxon>
        <taxon>Actinomycetes</taxon>
        <taxon>Micrococcales</taxon>
        <taxon>Micrococcaceae</taxon>
        <taxon>Rothia</taxon>
    </lineage>
</organism>
<accession>A0A4Y9F8N5</accession>
<evidence type="ECO:0000256" key="1">
    <source>
        <dbReference type="SAM" id="Phobius"/>
    </source>
</evidence>
<sequence length="127" mass="14470">MTIRRPSPGNSIYAPLIMVGLWGLHGFITWYLSRELVITLWAIGLVAIGTVLTQWFLRPKGSRTMVWRPGLFAWTLTITWILWAILNIFWDMQAQNAAIWPLLGYIGSNSSAREASAQRRRARDIGV</sequence>
<keyword evidence="1" id="KW-0472">Membrane</keyword>
<dbReference type="EMBL" id="SPQC01000001">
    <property type="protein sequence ID" value="TFU24420.1"/>
    <property type="molecule type" value="Genomic_DNA"/>
</dbReference>
<dbReference type="RefSeq" id="WP_135011038.1">
    <property type="nucleotide sequence ID" value="NZ_JADGLK010000001.1"/>
</dbReference>
<dbReference type="Proteomes" id="UP000297951">
    <property type="component" value="Unassembled WGS sequence"/>
</dbReference>
<name>A0A4Y9F8N5_9MICC</name>
<gene>
    <name evidence="2" type="ORF">E4U03_00465</name>
</gene>